<evidence type="ECO:0000313" key="2">
    <source>
        <dbReference type="EMBL" id="GAH98398.1"/>
    </source>
</evidence>
<feature type="transmembrane region" description="Helical" evidence="1">
    <location>
        <begin position="217"/>
        <end position="238"/>
    </location>
</feature>
<keyword evidence="1" id="KW-0472">Membrane</keyword>
<reference evidence="2" key="1">
    <citation type="journal article" date="2014" name="Front. Microbiol.">
        <title>High frequency of phylogenetically diverse reductive dehalogenase-homologous genes in deep subseafloor sedimentary metagenomes.</title>
        <authorList>
            <person name="Kawai M."/>
            <person name="Futagami T."/>
            <person name="Toyoda A."/>
            <person name="Takaki Y."/>
            <person name="Nishi S."/>
            <person name="Hori S."/>
            <person name="Arai W."/>
            <person name="Tsubouchi T."/>
            <person name="Morono Y."/>
            <person name="Uchiyama I."/>
            <person name="Ito T."/>
            <person name="Fujiyama A."/>
            <person name="Inagaki F."/>
            <person name="Takami H."/>
        </authorList>
    </citation>
    <scope>NUCLEOTIDE SEQUENCE</scope>
    <source>
        <strain evidence="2">Expedition CK06-06</strain>
    </source>
</reference>
<protein>
    <submittedName>
        <fullName evidence="2">Uncharacterized protein</fullName>
    </submittedName>
</protein>
<accession>X1LW83</accession>
<keyword evidence="1" id="KW-1133">Transmembrane helix</keyword>
<evidence type="ECO:0000256" key="1">
    <source>
        <dbReference type="SAM" id="Phobius"/>
    </source>
</evidence>
<sequence>GRESQAWKEYIENIPSDSTIIVTMDYGVSGMPELYPMTVATMHHLWTDTKAKNFKIVVIATWNQGPLVFDTLLDQMNPASTYGVVYGEDWIELGWIPGSETGMAALAVDMWSQTPRDFLEDRPLSDYPIMENIKTAEDIDLVVSFETGTPGLPEWLRQWNTPYGTPFIVGCIGVSVPGMAPYLASGQLDALMPGLTASGEYEVLIGRPGLAVSGLDAVSMSHLLVVLLVVVGNIAFFASKSKGVN</sequence>
<proteinExistence type="predicted"/>
<organism evidence="2">
    <name type="scientific">marine sediment metagenome</name>
    <dbReference type="NCBI Taxonomy" id="412755"/>
    <lineage>
        <taxon>unclassified sequences</taxon>
        <taxon>metagenomes</taxon>
        <taxon>ecological metagenomes</taxon>
    </lineage>
</organism>
<comment type="caution">
    <text evidence="2">The sequence shown here is derived from an EMBL/GenBank/DDBJ whole genome shotgun (WGS) entry which is preliminary data.</text>
</comment>
<keyword evidence="1" id="KW-0812">Transmembrane</keyword>
<dbReference type="EMBL" id="BARV01001626">
    <property type="protein sequence ID" value="GAH98398.1"/>
    <property type="molecule type" value="Genomic_DNA"/>
</dbReference>
<feature type="transmembrane region" description="Helical" evidence="1">
    <location>
        <begin position="163"/>
        <end position="184"/>
    </location>
</feature>
<dbReference type="AlphaFoldDB" id="X1LW83"/>
<name>X1LW83_9ZZZZ</name>
<gene>
    <name evidence="2" type="ORF">S06H3_04592</name>
</gene>
<feature type="non-terminal residue" evidence="2">
    <location>
        <position position="1"/>
    </location>
</feature>